<dbReference type="OrthoDB" id="9810259at2"/>
<dbReference type="UniPathway" id="UPA00665"/>
<dbReference type="GO" id="GO:0005886">
    <property type="term" value="C:plasma membrane"/>
    <property type="evidence" value="ECO:0007669"/>
    <property type="project" value="UniProtKB-SubCell"/>
</dbReference>
<comment type="subcellular location">
    <subcellularLocation>
        <location evidence="9">Cell membrane</location>
        <topology evidence="9">Multi-pass membrane protein</topology>
    </subcellularLocation>
</comment>
<dbReference type="HAMAP" id="MF_00161">
    <property type="entry name" value="LspA"/>
    <property type="match status" value="1"/>
</dbReference>
<keyword evidence="12" id="KW-1185">Reference proteome</keyword>
<dbReference type="PRINTS" id="PR00781">
    <property type="entry name" value="LIPOSIGPTASE"/>
</dbReference>
<dbReference type="GO" id="GO:0006508">
    <property type="term" value="P:proteolysis"/>
    <property type="evidence" value="ECO:0007669"/>
    <property type="project" value="UniProtKB-KW"/>
</dbReference>
<accession>A0A4Q7NZX4</accession>
<evidence type="ECO:0000256" key="7">
    <source>
        <dbReference type="ARBA" id="ARBA00022989"/>
    </source>
</evidence>
<dbReference type="Proteomes" id="UP000292927">
    <property type="component" value="Unassembled WGS sequence"/>
</dbReference>
<keyword evidence="2 9" id="KW-1003">Cell membrane</keyword>
<evidence type="ECO:0000256" key="1">
    <source>
        <dbReference type="ARBA" id="ARBA00006139"/>
    </source>
</evidence>
<reference evidence="11 12" key="1">
    <citation type="submission" date="2019-02" db="EMBL/GenBank/DDBJ databases">
        <title>Genomic Encyclopedia of Type Strains, Phase IV (KMG-IV): sequencing the most valuable type-strain genomes for metagenomic binning, comparative biology and taxonomic classification.</title>
        <authorList>
            <person name="Goeker M."/>
        </authorList>
    </citation>
    <scope>NUCLEOTIDE SEQUENCE [LARGE SCALE GENOMIC DNA]</scope>
    <source>
        <strain evidence="11 12">DSM 29486</strain>
    </source>
</reference>
<dbReference type="Pfam" id="PF01252">
    <property type="entry name" value="Peptidase_A8"/>
    <property type="match status" value="1"/>
</dbReference>
<keyword evidence="4 9" id="KW-0812">Transmembrane</keyword>
<dbReference type="EMBL" id="SGXF01000006">
    <property type="protein sequence ID" value="RZS92924.1"/>
    <property type="molecule type" value="Genomic_DNA"/>
</dbReference>
<feature type="active site" evidence="9">
    <location>
        <position position="121"/>
    </location>
</feature>
<keyword evidence="3 9" id="KW-0645">Protease</keyword>
<evidence type="ECO:0000256" key="4">
    <source>
        <dbReference type="ARBA" id="ARBA00022692"/>
    </source>
</evidence>
<comment type="function">
    <text evidence="9">This protein specifically catalyzes the removal of signal peptides from prolipoproteins.</text>
</comment>
<comment type="pathway">
    <text evidence="9">Protein modification; lipoprotein biosynthesis (signal peptide cleavage).</text>
</comment>
<keyword evidence="7 9" id="KW-1133">Transmembrane helix</keyword>
<comment type="catalytic activity">
    <reaction evidence="9">
        <text>Release of signal peptides from bacterial membrane prolipoproteins. Hydrolyzes -Xaa-Yaa-Zaa-|-(S,diacylglyceryl)Cys-, in which Xaa is hydrophobic (preferably Leu), and Yaa (Ala or Ser) and Zaa (Gly or Ala) have small, neutral side chains.</text>
        <dbReference type="EC" id="3.4.23.36"/>
    </reaction>
</comment>
<gene>
    <name evidence="9" type="primary">lspA</name>
    <name evidence="11" type="ORF">EV209_2669</name>
</gene>
<evidence type="ECO:0000256" key="3">
    <source>
        <dbReference type="ARBA" id="ARBA00022670"/>
    </source>
</evidence>
<dbReference type="PANTHER" id="PTHR33695">
    <property type="entry name" value="LIPOPROTEIN SIGNAL PEPTIDASE"/>
    <property type="match status" value="1"/>
</dbReference>
<dbReference type="PANTHER" id="PTHR33695:SF1">
    <property type="entry name" value="LIPOPROTEIN SIGNAL PEPTIDASE"/>
    <property type="match status" value="1"/>
</dbReference>
<name>A0A4Q7NZX4_9FIRM</name>
<keyword evidence="8 9" id="KW-0472">Membrane</keyword>
<sequence length="178" mass="20431">MIKHVKSCLTAAVSALLLIGLDQWTKFLAVANLKNQKPVELISGALELNYYENHGAAFGLLQNQRVLFIVLTIVLVIILGYLYWKIPQTKRFLPLRIIAVFVMAGAAGNFIDRFLNGYVVDFVYFKLINFPIFNVADCYITVSAAALLVLAFFYYKEDDDWTWMRFSRKKRHHNGEES</sequence>
<evidence type="ECO:0000256" key="2">
    <source>
        <dbReference type="ARBA" id="ARBA00022475"/>
    </source>
</evidence>
<feature type="transmembrane region" description="Helical" evidence="9">
    <location>
        <begin position="93"/>
        <end position="111"/>
    </location>
</feature>
<keyword evidence="6 9" id="KW-0378">Hydrolase</keyword>
<evidence type="ECO:0000313" key="12">
    <source>
        <dbReference type="Proteomes" id="UP000292927"/>
    </source>
</evidence>
<feature type="active site" evidence="9">
    <location>
        <position position="137"/>
    </location>
</feature>
<comment type="caution">
    <text evidence="11">The sequence shown here is derived from an EMBL/GenBank/DDBJ whole genome shotgun (WGS) entry which is preliminary data.</text>
</comment>
<evidence type="ECO:0000313" key="11">
    <source>
        <dbReference type="EMBL" id="RZS92924.1"/>
    </source>
</evidence>
<proteinExistence type="inferred from homology"/>
<dbReference type="AlphaFoldDB" id="A0A4Q7NZX4"/>
<organism evidence="11 12">
    <name type="scientific">Cuneatibacter caecimuris</name>
    <dbReference type="NCBI Taxonomy" id="1796618"/>
    <lineage>
        <taxon>Bacteria</taxon>
        <taxon>Bacillati</taxon>
        <taxon>Bacillota</taxon>
        <taxon>Clostridia</taxon>
        <taxon>Lachnospirales</taxon>
        <taxon>Lachnospiraceae</taxon>
        <taxon>Cuneatibacter</taxon>
    </lineage>
</organism>
<comment type="caution">
    <text evidence="9">Lacks conserved residue(s) required for the propagation of feature annotation.</text>
</comment>
<dbReference type="RefSeq" id="WP_130435926.1">
    <property type="nucleotide sequence ID" value="NZ_SGXF01000006.1"/>
</dbReference>
<evidence type="ECO:0000256" key="8">
    <source>
        <dbReference type="ARBA" id="ARBA00023136"/>
    </source>
</evidence>
<keyword evidence="5 9" id="KW-0064">Aspartyl protease</keyword>
<evidence type="ECO:0000256" key="9">
    <source>
        <dbReference type="HAMAP-Rule" id="MF_00161"/>
    </source>
</evidence>
<feature type="transmembrane region" description="Helical" evidence="9">
    <location>
        <begin position="66"/>
        <end position="84"/>
    </location>
</feature>
<dbReference type="NCBIfam" id="TIGR00077">
    <property type="entry name" value="lspA"/>
    <property type="match status" value="1"/>
</dbReference>
<evidence type="ECO:0000256" key="5">
    <source>
        <dbReference type="ARBA" id="ARBA00022750"/>
    </source>
</evidence>
<dbReference type="GO" id="GO:0004190">
    <property type="term" value="F:aspartic-type endopeptidase activity"/>
    <property type="evidence" value="ECO:0007669"/>
    <property type="project" value="UniProtKB-UniRule"/>
</dbReference>
<comment type="similarity">
    <text evidence="1 9 10">Belongs to the peptidase A8 family.</text>
</comment>
<evidence type="ECO:0000256" key="6">
    <source>
        <dbReference type="ARBA" id="ARBA00022801"/>
    </source>
</evidence>
<feature type="transmembrane region" description="Helical" evidence="9">
    <location>
        <begin position="131"/>
        <end position="155"/>
    </location>
</feature>
<evidence type="ECO:0000256" key="10">
    <source>
        <dbReference type="RuleBase" id="RU004181"/>
    </source>
</evidence>
<dbReference type="EC" id="3.4.23.36" evidence="9"/>
<dbReference type="InterPro" id="IPR001872">
    <property type="entry name" value="Peptidase_A8"/>
</dbReference>
<protein>
    <recommendedName>
        <fullName evidence="9">Lipoprotein signal peptidase</fullName>
        <ecNumber evidence="9">3.4.23.36</ecNumber>
    </recommendedName>
    <alternativeName>
        <fullName evidence="9">Prolipoprotein signal peptidase</fullName>
    </alternativeName>
    <alternativeName>
        <fullName evidence="9">Signal peptidase II</fullName>
        <shortName evidence="9">SPase II</shortName>
    </alternativeName>
</protein>